<evidence type="ECO:0000313" key="2">
    <source>
        <dbReference type="Proteomes" id="UP000242180"/>
    </source>
</evidence>
<dbReference type="AlphaFoldDB" id="A0A1X2H7H2"/>
<name>A0A1X2H7H2_SYNRA</name>
<comment type="caution">
    <text evidence="1">The sequence shown here is derived from an EMBL/GenBank/DDBJ whole genome shotgun (WGS) entry which is preliminary data.</text>
</comment>
<reference evidence="1 2" key="1">
    <citation type="submission" date="2016-07" db="EMBL/GenBank/DDBJ databases">
        <title>Pervasive Adenine N6-methylation of Active Genes in Fungi.</title>
        <authorList>
            <consortium name="DOE Joint Genome Institute"/>
            <person name="Mondo S.J."/>
            <person name="Dannebaum R.O."/>
            <person name="Kuo R.C."/>
            <person name="Labutti K."/>
            <person name="Haridas S."/>
            <person name="Kuo A."/>
            <person name="Salamov A."/>
            <person name="Ahrendt S.R."/>
            <person name="Lipzen A."/>
            <person name="Sullivan W."/>
            <person name="Andreopoulos W.B."/>
            <person name="Clum A."/>
            <person name="Lindquist E."/>
            <person name="Daum C."/>
            <person name="Ramamoorthy G.K."/>
            <person name="Gryganskyi A."/>
            <person name="Culley D."/>
            <person name="Magnuson J.K."/>
            <person name="James T.Y."/>
            <person name="O'Malley M.A."/>
            <person name="Stajich J.E."/>
            <person name="Spatafora J.W."/>
            <person name="Visel A."/>
            <person name="Grigoriev I.V."/>
        </authorList>
    </citation>
    <scope>NUCLEOTIDE SEQUENCE [LARGE SCALE GENOMIC DNA]</scope>
    <source>
        <strain evidence="1 2">NRRL 2496</strain>
    </source>
</reference>
<dbReference type="EMBL" id="MCGN01000007">
    <property type="protein sequence ID" value="ORY94504.1"/>
    <property type="molecule type" value="Genomic_DNA"/>
</dbReference>
<keyword evidence="2" id="KW-1185">Reference proteome</keyword>
<protein>
    <submittedName>
        <fullName evidence="1">Uncharacterized protein</fullName>
    </submittedName>
</protein>
<dbReference type="InParanoid" id="A0A1X2H7H2"/>
<organism evidence="1 2">
    <name type="scientific">Syncephalastrum racemosum</name>
    <name type="common">Filamentous fungus</name>
    <dbReference type="NCBI Taxonomy" id="13706"/>
    <lineage>
        <taxon>Eukaryota</taxon>
        <taxon>Fungi</taxon>
        <taxon>Fungi incertae sedis</taxon>
        <taxon>Mucoromycota</taxon>
        <taxon>Mucoromycotina</taxon>
        <taxon>Mucoromycetes</taxon>
        <taxon>Mucorales</taxon>
        <taxon>Syncephalastraceae</taxon>
        <taxon>Syncephalastrum</taxon>
    </lineage>
</organism>
<dbReference type="Proteomes" id="UP000242180">
    <property type="component" value="Unassembled WGS sequence"/>
</dbReference>
<evidence type="ECO:0000313" key="1">
    <source>
        <dbReference type="EMBL" id="ORY94504.1"/>
    </source>
</evidence>
<accession>A0A1X2H7H2</accession>
<sequence>MPRELPLTFPVWLSESLASGLIPDNTSRARPGHIFTCIRRRPQSVVWIAHDDIPSSRTTAQRILGSLVYI</sequence>
<proteinExistence type="predicted"/>
<gene>
    <name evidence="1" type="ORF">BCR43DRAFT_494129</name>
</gene>